<evidence type="ECO:0000313" key="3">
    <source>
        <dbReference type="Proteomes" id="UP000239735"/>
    </source>
</evidence>
<feature type="transmembrane region" description="Helical" evidence="1">
    <location>
        <begin position="69"/>
        <end position="93"/>
    </location>
</feature>
<name>A0A2N9LCA6_9BACT</name>
<protein>
    <submittedName>
        <fullName evidence="2">Uncharacterized protein</fullName>
    </submittedName>
</protein>
<evidence type="ECO:0000256" key="1">
    <source>
        <dbReference type="SAM" id="Phobius"/>
    </source>
</evidence>
<gene>
    <name evidence="2" type="ORF">SBA5_30076</name>
</gene>
<dbReference type="EMBL" id="OKRB01000086">
    <property type="protein sequence ID" value="SPE20871.1"/>
    <property type="molecule type" value="Genomic_DNA"/>
</dbReference>
<keyword evidence="1" id="KW-0812">Transmembrane</keyword>
<evidence type="ECO:0000313" key="2">
    <source>
        <dbReference type="EMBL" id="SPE20871.1"/>
    </source>
</evidence>
<dbReference type="OrthoDB" id="9909731at2"/>
<accession>A0A2N9LCA6</accession>
<organism evidence="2 3">
    <name type="scientific">Candidatus Sulfuritelmatomonas gaucii</name>
    <dbReference type="NCBI Taxonomy" id="2043161"/>
    <lineage>
        <taxon>Bacteria</taxon>
        <taxon>Pseudomonadati</taxon>
        <taxon>Acidobacteriota</taxon>
        <taxon>Terriglobia</taxon>
        <taxon>Terriglobales</taxon>
        <taxon>Acidobacteriaceae</taxon>
        <taxon>Candidatus Sulfuritelmatomonas</taxon>
    </lineage>
</organism>
<reference evidence="3" key="1">
    <citation type="submission" date="2018-02" db="EMBL/GenBank/DDBJ databases">
        <authorList>
            <person name="Hausmann B."/>
        </authorList>
    </citation>
    <scope>NUCLEOTIDE SEQUENCE [LARGE SCALE GENOMIC DNA]</scope>
    <source>
        <strain evidence="3">Peat soil MAG SbA5</strain>
    </source>
</reference>
<proteinExistence type="predicted"/>
<keyword evidence="1" id="KW-0472">Membrane</keyword>
<keyword evidence="1" id="KW-1133">Transmembrane helix</keyword>
<dbReference type="AlphaFoldDB" id="A0A2N9LCA6"/>
<dbReference type="Proteomes" id="UP000239735">
    <property type="component" value="Unassembled WGS sequence"/>
</dbReference>
<sequence length="362" mass="38179">MASGAVQLDPNIGASGGSQAGAPVSSYRIVSNAQADKARNDELYAFRSAVAAAEAQPGQQSAKPAPPPLLRIVTIGAIALAAIALLVLAFFALPSLPTLGKQKPTALYIDLGNRRFDQAGLSGRLIVRWQDKAAYDLYLDPVDQQDAGGFQALAENPSHPLSVVIRLLDASGVVACDKEIDFPGPTQPGSRPDATQVLMPKTTAAGDTIRDMAGSDGQIAEINTSGPLPCPLKAYQRIAAWDFATNFPTSAEQEKEAREGIARGSATGSRSSRFASGWRLSAVHFQHLSAAIEGDDVIVGDNPGRGTVDTNSGHEFQMGAGGALSSEWQIFPSAIHFRCEKTGICTLTRYSSHSILQARLVR</sequence>